<gene>
    <name evidence="1" type="ORF">SLAVMIC_00033</name>
</gene>
<organism evidence="1">
    <name type="scientific">uncultured marine phage</name>
    <dbReference type="NCBI Taxonomy" id="707152"/>
    <lineage>
        <taxon>Viruses</taxon>
        <taxon>environmental samples</taxon>
    </lineage>
</organism>
<evidence type="ECO:0008006" key="2">
    <source>
        <dbReference type="Google" id="ProtNLM"/>
    </source>
</evidence>
<evidence type="ECO:0000313" key="1">
    <source>
        <dbReference type="EMBL" id="CAG7579705.1"/>
    </source>
</evidence>
<protein>
    <recommendedName>
        <fullName evidence="2">Lipoprotein</fullName>
    </recommendedName>
</protein>
<dbReference type="EMBL" id="OU342829">
    <property type="protein sequence ID" value="CAG7579705.1"/>
    <property type="molecule type" value="Genomic_DNA"/>
</dbReference>
<reference evidence="1" key="1">
    <citation type="submission" date="2021-06" db="EMBL/GenBank/DDBJ databases">
        <authorList>
            <person name="Gannon L."/>
            <person name="Redgwell R T."/>
            <person name="Michniewski S."/>
            <person name="Harrison D C."/>
            <person name="Millard A."/>
        </authorList>
    </citation>
    <scope>NUCLEOTIDE SEQUENCE</scope>
</reference>
<dbReference type="PROSITE" id="PS51257">
    <property type="entry name" value="PROKAR_LIPOPROTEIN"/>
    <property type="match status" value="1"/>
</dbReference>
<sequence>MKNIRFFLTLILSLFIIGCTDSPDKPNPITDYEIKTVSFNFDTKDNYKFEMEFGYKIPVSKSYSDSLVYSFIDKYSEYTANEFYFTPILPDTCSWAGIYPCQNFRIYLDSIGYIKL</sequence>
<proteinExistence type="predicted"/>
<name>A0A8D9CCC2_9VIRU</name>
<accession>A0A8D9CCC2</accession>